<dbReference type="Gene3D" id="2.60.40.420">
    <property type="entry name" value="Cupredoxins - blue copper proteins"/>
    <property type="match status" value="1"/>
</dbReference>
<dbReference type="Gene3D" id="3.40.50.460">
    <property type="entry name" value="Phosphofructokinase domain"/>
    <property type="match status" value="1"/>
</dbReference>
<comment type="caution">
    <text evidence="3">The sequence shown here is derived from an EMBL/GenBank/DDBJ whole genome shotgun (WGS) entry which is preliminary data.</text>
</comment>
<dbReference type="PANTHER" id="PTHR43650:SF1">
    <property type="entry name" value="PYROPHOSPHATE--FRUCTOSE 6-PHOSPHATE 1-PHOSPHOTRANSFERASE SUBUNIT BETA 2"/>
    <property type="match status" value="1"/>
</dbReference>
<dbReference type="EMBL" id="CAUYUJ010018837">
    <property type="protein sequence ID" value="CAK0886681.1"/>
    <property type="molecule type" value="Genomic_DNA"/>
</dbReference>
<proteinExistence type="predicted"/>
<evidence type="ECO:0000256" key="2">
    <source>
        <dbReference type="ARBA" id="ARBA00023152"/>
    </source>
</evidence>
<dbReference type="InterPro" id="IPR035966">
    <property type="entry name" value="PKF_sf"/>
</dbReference>
<dbReference type="InterPro" id="IPR008972">
    <property type="entry name" value="Cupredoxin"/>
</dbReference>
<evidence type="ECO:0000313" key="4">
    <source>
        <dbReference type="Proteomes" id="UP001189429"/>
    </source>
</evidence>
<keyword evidence="2" id="KW-0324">Glycolysis</keyword>
<keyword evidence="1" id="KW-0963">Cytoplasm</keyword>
<reference evidence="3" key="1">
    <citation type="submission" date="2023-10" db="EMBL/GenBank/DDBJ databases">
        <authorList>
            <person name="Chen Y."/>
            <person name="Shah S."/>
            <person name="Dougan E. K."/>
            <person name="Thang M."/>
            <person name="Chan C."/>
        </authorList>
    </citation>
    <scope>NUCLEOTIDE SEQUENCE [LARGE SCALE GENOMIC DNA]</scope>
</reference>
<dbReference type="Gene3D" id="1.10.10.480">
    <property type="entry name" value="Phosphofructokinase, domain 3"/>
    <property type="match status" value="1"/>
</dbReference>
<protein>
    <submittedName>
        <fullName evidence="3">Uncharacterized protein</fullName>
    </submittedName>
</protein>
<evidence type="ECO:0000313" key="3">
    <source>
        <dbReference type="EMBL" id="CAK0886681.1"/>
    </source>
</evidence>
<sequence length="193" mass="21411">MTIDSHVWNCLRIIYAAVEQTFTVTVDGDAACDLQLLAKDGIYLNEIPIAIHTIYLYPGSRADVVMSCACARVRAGFSHRRMVRARVAKDQGMMGYILLTGTEGAVFADAKAVTRKSYEGQEVTNLLVDSIQKRAKDGKNYGVVVLPEGLIEFIPEFNKMIGEINELGDGLKEEDSCGPAFWSAQYLLRFQLH</sequence>
<dbReference type="Proteomes" id="UP001189429">
    <property type="component" value="Unassembled WGS sequence"/>
</dbReference>
<accession>A0ABN9WJI6</accession>
<organism evidence="3 4">
    <name type="scientific">Prorocentrum cordatum</name>
    <dbReference type="NCBI Taxonomy" id="2364126"/>
    <lineage>
        <taxon>Eukaryota</taxon>
        <taxon>Sar</taxon>
        <taxon>Alveolata</taxon>
        <taxon>Dinophyceae</taxon>
        <taxon>Prorocentrales</taxon>
        <taxon>Prorocentraceae</taxon>
        <taxon>Prorocentrum</taxon>
    </lineage>
</organism>
<gene>
    <name evidence="3" type="ORF">PCOR1329_LOCUS67972</name>
</gene>
<dbReference type="PANTHER" id="PTHR43650">
    <property type="entry name" value="PYROPHOSPHATE--FRUCTOSE 6-PHOSPHATE 1-PHOSPHOTRANSFERASE"/>
    <property type="match status" value="1"/>
</dbReference>
<name>A0ABN9WJI6_9DINO</name>
<keyword evidence="4" id="KW-1185">Reference proteome</keyword>
<dbReference type="SUPFAM" id="SSF53784">
    <property type="entry name" value="Phosphofructokinase"/>
    <property type="match status" value="1"/>
</dbReference>
<evidence type="ECO:0000256" key="1">
    <source>
        <dbReference type="ARBA" id="ARBA00022490"/>
    </source>
</evidence>